<sequence length="453" mass="51150">MRLLSVVLLLSTVFLTRIESSSENTNREWFTNSLSAIDKQGNTPAQRFLRKYEVGAGTDEERVGLGNVVNAIKTAASKIAEDTKLRTFLLMKNKGVDVLNSLKFGDDVAVALKSSKMNTLKKYIAMFNEKYPDNTISLIGVFTARYGDDAVAKALVSAERHADSAPDVAELAKKLRAEQTSAWLEGGKSVVDVFNSLKLHDDEFVALVSRKLEVLDDYIVKFNSEKNGHETLLRALTTGFGGDDDFRLILTKAKHVPATRAKAIELENLRRWQQEQLEPKRVMKLLSLGDDVENALKSIKLRRLDEYIIEFNRMNPSKQQTLLGVLTKQYGEAGVAKAIVSAVKEENMLAVRLQKQQLEGWLHSEKSVDDVFKLLEFKKNDLSSIVSRRVETLDKYIMLYNREKSAKETLVGVFVKAFGETQLKNMLERIPATNERSEKLRRQFIEWKPLSSG</sequence>
<dbReference type="AlphaFoldDB" id="A0A081B3K0"/>
<name>A0A081B3K0_PHYNI</name>
<feature type="chain" id="PRO_5001754751" description="RxLR effector protein" evidence="1">
    <location>
        <begin position="21"/>
        <end position="453"/>
    </location>
</feature>
<dbReference type="EMBL" id="ANJA01000146">
    <property type="protein sequence ID" value="ETO85711.1"/>
    <property type="molecule type" value="Genomic_DNA"/>
</dbReference>
<evidence type="ECO:0008006" key="4">
    <source>
        <dbReference type="Google" id="ProtNLM"/>
    </source>
</evidence>
<dbReference type="OrthoDB" id="128648at2759"/>
<proteinExistence type="predicted"/>
<feature type="signal peptide" evidence="1">
    <location>
        <begin position="1"/>
        <end position="20"/>
    </location>
</feature>
<comment type="caution">
    <text evidence="2">The sequence shown here is derived from an EMBL/GenBank/DDBJ whole genome shotgun (WGS) entry which is preliminary data.</text>
</comment>
<keyword evidence="1" id="KW-0732">Signal</keyword>
<protein>
    <recommendedName>
        <fullName evidence="4">RxLR effector protein</fullName>
    </recommendedName>
</protein>
<evidence type="ECO:0000256" key="1">
    <source>
        <dbReference type="SAM" id="SignalP"/>
    </source>
</evidence>
<gene>
    <name evidence="2" type="ORF">F444_00646</name>
</gene>
<dbReference type="Proteomes" id="UP000028582">
    <property type="component" value="Unassembled WGS sequence"/>
</dbReference>
<evidence type="ECO:0000313" key="3">
    <source>
        <dbReference type="Proteomes" id="UP000028582"/>
    </source>
</evidence>
<evidence type="ECO:0000313" key="2">
    <source>
        <dbReference type="EMBL" id="ETO85711.1"/>
    </source>
</evidence>
<reference evidence="2 3" key="1">
    <citation type="submission" date="2013-11" db="EMBL/GenBank/DDBJ databases">
        <title>The Genome Sequence of Phytophthora parasitica P1976.</title>
        <authorList>
            <consortium name="The Broad Institute Genomics Platform"/>
            <person name="Russ C."/>
            <person name="Tyler B."/>
            <person name="Panabieres F."/>
            <person name="Shan W."/>
            <person name="Tripathy S."/>
            <person name="Grunwald N."/>
            <person name="Machado M."/>
            <person name="Johnson C.S."/>
            <person name="Walker B."/>
            <person name="Young S."/>
            <person name="Zeng Q."/>
            <person name="Gargeya S."/>
            <person name="Fitzgerald M."/>
            <person name="Haas B."/>
            <person name="Abouelleil A."/>
            <person name="Allen A.W."/>
            <person name="Alvarado L."/>
            <person name="Arachchi H.M."/>
            <person name="Berlin A.M."/>
            <person name="Chapman S.B."/>
            <person name="Gainer-Dewar J."/>
            <person name="Goldberg J."/>
            <person name="Griggs A."/>
            <person name="Gujja S."/>
            <person name="Hansen M."/>
            <person name="Howarth C."/>
            <person name="Imamovic A."/>
            <person name="Ireland A."/>
            <person name="Larimer J."/>
            <person name="McCowan C."/>
            <person name="Murphy C."/>
            <person name="Pearson M."/>
            <person name="Poon T.W."/>
            <person name="Priest M."/>
            <person name="Roberts A."/>
            <person name="Saif S."/>
            <person name="Shea T."/>
            <person name="Sisk P."/>
            <person name="Sykes S."/>
            <person name="Wortman J."/>
            <person name="Nusbaum C."/>
            <person name="Birren B."/>
        </authorList>
    </citation>
    <scope>NUCLEOTIDE SEQUENCE [LARGE SCALE GENOMIC DNA]</scope>
    <source>
        <strain evidence="2 3">P1976</strain>
    </source>
</reference>
<organism evidence="2 3">
    <name type="scientific">Phytophthora nicotianae P1976</name>
    <dbReference type="NCBI Taxonomy" id="1317066"/>
    <lineage>
        <taxon>Eukaryota</taxon>
        <taxon>Sar</taxon>
        <taxon>Stramenopiles</taxon>
        <taxon>Oomycota</taxon>
        <taxon>Peronosporomycetes</taxon>
        <taxon>Peronosporales</taxon>
        <taxon>Peronosporaceae</taxon>
        <taxon>Phytophthora</taxon>
    </lineage>
</organism>
<accession>A0A081B3K0</accession>